<evidence type="ECO:0000256" key="7">
    <source>
        <dbReference type="ARBA" id="ARBA00047304"/>
    </source>
</evidence>
<evidence type="ECO:0000256" key="9">
    <source>
        <dbReference type="SAM" id="MobiDB-lite"/>
    </source>
</evidence>
<dbReference type="InterPro" id="IPR035897">
    <property type="entry name" value="Toll_tir_struct_dom_sf"/>
</dbReference>
<reference evidence="11 12" key="1">
    <citation type="submission" date="2019-01" db="EMBL/GenBank/DDBJ databases">
        <title>Sequencing of cultivated peanut Arachis hypogaea provides insights into genome evolution and oil improvement.</title>
        <authorList>
            <person name="Chen X."/>
        </authorList>
    </citation>
    <scope>NUCLEOTIDE SEQUENCE [LARGE SCALE GENOMIC DNA]</scope>
    <source>
        <strain evidence="12">cv. Fuhuasheng</strain>
        <tissue evidence="11">Leaves</tissue>
    </source>
</reference>
<dbReference type="SMART" id="SM00255">
    <property type="entry name" value="TIR"/>
    <property type="match status" value="1"/>
</dbReference>
<dbReference type="SMR" id="A0A445BNW0"/>
<dbReference type="SUPFAM" id="SSF101447">
    <property type="entry name" value="Formin homology 2 domain (FH2 domain)"/>
    <property type="match status" value="1"/>
</dbReference>
<evidence type="ECO:0000256" key="2">
    <source>
        <dbReference type="ARBA" id="ARBA00022614"/>
    </source>
</evidence>
<proteinExistence type="predicted"/>
<feature type="region of interest" description="Disordered" evidence="9">
    <location>
        <begin position="1099"/>
        <end position="1146"/>
    </location>
</feature>
<dbReference type="Gramene" id="arahy.Tifrunner.gnm2.ann2.Ah09g066400.1">
    <property type="protein sequence ID" value="arahy.Tifrunner.gnm2.ann2.Ah09g066400.1-CDS"/>
    <property type="gene ID" value="arahy.Tifrunner.gnm2.ann2.Ah09g066400"/>
</dbReference>
<feature type="coiled-coil region" evidence="8">
    <location>
        <begin position="1414"/>
        <end position="1500"/>
    </location>
</feature>
<comment type="catalytic activity">
    <reaction evidence="7">
        <text>NAD(+) + H2O = ADP-D-ribose + nicotinamide + H(+)</text>
        <dbReference type="Rhea" id="RHEA:16301"/>
        <dbReference type="ChEBI" id="CHEBI:15377"/>
        <dbReference type="ChEBI" id="CHEBI:15378"/>
        <dbReference type="ChEBI" id="CHEBI:17154"/>
        <dbReference type="ChEBI" id="CHEBI:57540"/>
        <dbReference type="ChEBI" id="CHEBI:57967"/>
        <dbReference type="EC" id="3.2.2.6"/>
    </reaction>
    <physiologicalReaction direction="left-to-right" evidence="7">
        <dbReference type="Rhea" id="RHEA:16302"/>
    </physiologicalReaction>
</comment>
<keyword evidence="5" id="KW-0611">Plant defense</keyword>
<dbReference type="STRING" id="3818.A0A445BNW0"/>
<dbReference type="InterPro" id="IPR000157">
    <property type="entry name" value="TIR_dom"/>
</dbReference>
<feature type="domain" description="TIR" evidence="10">
    <location>
        <begin position="6"/>
        <end position="179"/>
    </location>
</feature>
<dbReference type="GO" id="GO:0006952">
    <property type="term" value="P:defense response"/>
    <property type="evidence" value="ECO:0007669"/>
    <property type="project" value="UniProtKB-KW"/>
</dbReference>
<dbReference type="InterPro" id="IPR045344">
    <property type="entry name" value="C-JID"/>
</dbReference>
<feature type="compositionally biased region" description="Pro residues" evidence="9">
    <location>
        <begin position="1105"/>
        <end position="1123"/>
    </location>
</feature>
<dbReference type="SUPFAM" id="SSF52058">
    <property type="entry name" value="L domain-like"/>
    <property type="match status" value="1"/>
</dbReference>
<dbReference type="InterPro" id="IPR036390">
    <property type="entry name" value="WH_DNA-bd_sf"/>
</dbReference>
<dbReference type="InterPro" id="IPR044974">
    <property type="entry name" value="Disease_R_plants"/>
</dbReference>
<dbReference type="GO" id="GO:0007165">
    <property type="term" value="P:signal transduction"/>
    <property type="evidence" value="ECO:0007669"/>
    <property type="project" value="InterPro"/>
</dbReference>
<dbReference type="Gene3D" id="3.40.50.300">
    <property type="entry name" value="P-loop containing nucleotide triphosphate hydrolases"/>
    <property type="match status" value="1"/>
</dbReference>
<dbReference type="InterPro" id="IPR027417">
    <property type="entry name" value="P-loop_NTPase"/>
</dbReference>
<dbReference type="SUPFAM" id="SSF52540">
    <property type="entry name" value="P-loop containing nucleoside triphosphate hydrolases"/>
    <property type="match status" value="1"/>
</dbReference>
<dbReference type="EMBL" id="SDMP01000009">
    <property type="protein sequence ID" value="RYR40358.1"/>
    <property type="molecule type" value="Genomic_DNA"/>
</dbReference>
<dbReference type="SUPFAM" id="SSF52200">
    <property type="entry name" value="Toll/Interleukin receptor TIR domain"/>
    <property type="match status" value="1"/>
</dbReference>
<dbReference type="InterPro" id="IPR042197">
    <property type="entry name" value="Apaf_helical"/>
</dbReference>
<protein>
    <recommendedName>
        <fullName evidence="1">ADP-ribosyl cyclase/cyclic ADP-ribose hydrolase</fullName>
        <ecNumber evidence="1">3.2.2.6</ecNumber>
    </recommendedName>
</protein>
<organism evidence="11 12">
    <name type="scientific">Arachis hypogaea</name>
    <name type="common">Peanut</name>
    <dbReference type="NCBI Taxonomy" id="3818"/>
    <lineage>
        <taxon>Eukaryota</taxon>
        <taxon>Viridiplantae</taxon>
        <taxon>Streptophyta</taxon>
        <taxon>Embryophyta</taxon>
        <taxon>Tracheophyta</taxon>
        <taxon>Spermatophyta</taxon>
        <taxon>Magnoliopsida</taxon>
        <taxon>eudicotyledons</taxon>
        <taxon>Gunneridae</taxon>
        <taxon>Pentapetalae</taxon>
        <taxon>rosids</taxon>
        <taxon>fabids</taxon>
        <taxon>Fabales</taxon>
        <taxon>Fabaceae</taxon>
        <taxon>Papilionoideae</taxon>
        <taxon>50 kb inversion clade</taxon>
        <taxon>dalbergioids sensu lato</taxon>
        <taxon>Dalbergieae</taxon>
        <taxon>Pterocarpus clade</taxon>
        <taxon>Arachis</taxon>
    </lineage>
</organism>
<keyword evidence="6" id="KW-0520">NAD</keyword>
<evidence type="ECO:0000256" key="3">
    <source>
        <dbReference type="ARBA" id="ARBA00022737"/>
    </source>
</evidence>
<feature type="region of interest" description="Disordered" evidence="9">
    <location>
        <begin position="1195"/>
        <end position="1223"/>
    </location>
</feature>
<evidence type="ECO:0000259" key="10">
    <source>
        <dbReference type="PROSITE" id="PS50104"/>
    </source>
</evidence>
<feature type="compositionally biased region" description="Basic and acidic residues" evidence="9">
    <location>
        <begin position="1195"/>
        <end position="1204"/>
    </location>
</feature>
<dbReference type="InterPro" id="IPR032675">
    <property type="entry name" value="LRR_dom_sf"/>
</dbReference>
<evidence type="ECO:0000256" key="8">
    <source>
        <dbReference type="SAM" id="Coils"/>
    </source>
</evidence>
<dbReference type="Pfam" id="PF01582">
    <property type="entry name" value="TIR"/>
    <property type="match status" value="1"/>
</dbReference>
<dbReference type="Pfam" id="PF23282">
    <property type="entry name" value="WHD_ROQ1"/>
    <property type="match status" value="1"/>
</dbReference>
<dbReference type="Pfam" id="PF00931">
    <property type="entry name" value="NB-ARC"/>
    <property type="match status" value="1"/>
</dbReference>
<evidence type="ECO:0000313" key="12">
    <source>
        <dbReference type="Proteomes" id="UP000289738"/>
    </source>
</evidence>
<evidence type="ECO:0000313" key="11">
    <source>
        <dbReference type="EMBL" id="RYR40358.1"/>
    </source>
</evidence>
<keyword evidence="4" id="KW-0378">Hydrolase</keyword>
<dbReference type="InterPro" id="IPR058192">
    <property type="entry name" value="WHD_ROQ1-like"/>
</dbReference>
<name>A0A445BNW0_ARAHY</name>
<evidence type="ECO:0000256" key="6">
    <source>
        <dbReference type="ARBA" id="ARBA00023027"/>
    </source>
</evidence>
<keyword evidence="3" id="KW-0677">Repeat</keyword>
<gene>
    <name evidence="11" type="ORF">Ahy_A09g046104</name>
</gene>
<dbReference type="EC" id="3.2.2.6" evidence="1"/>
<evidence type="ECO:0000256" key="4">
    <source>
        <dbReference type="ARBA" id="ARBA00022801"/>
    </source>
</evidence>
<dbReference type="Gene3D" id="1.10.8.430">
    <property type="entry name" value="Helical domain of apoptotic protease-activating factors"/>
    <property type="match status" value="1"/>
</dbReference>
<dbReference type="SUPFAM" id="SSF46785">
    <property type="entry name" value="Winged helix' DNA-binding domain"/>
    <property type="match status" value="1"/>
</dbReference>
<dbReference type="PANTHER" id="PTHR11017">
    <property type="entry name" value="LEUCINE-RICH REPEAT-CONTAINING PROTEIN"/>
    <property type="match status" value="1"/>
</dbReference>
<keyword evidence="12" id="KW-1185">Reference proteome</keyword>
<dbReference type="Proteomes" id="UP000289738">
    <property type="component" value="Chromosome A09"/>
</dbReference>
<dbReference type="FunFam" id="3.40.50.10140:FF:000007">
    <property type="entry name" value="Disease resistance protein (TIR-NBS-LRR class)"/>
    <property type="match status" value="1"/>
</dbReference>
<feature type="compositionally biased region" description="Basic and acidic residues" evidence="9">
    <location>
        <begin position="1291"/>
        <end position="1308"/>
    </location>
</feature>
<dbReference type="PROSITE" id="PS50104">
    <property type="entry name" value="TIR"/>
    <property type="match status" value="1"/>
</dbReference>
<dbReference type="Gene3D" id="3.40.50.10140">
    <property type="entry name" value="Toll/interleukin-1 receptor homology (TIR) domain"/>
    <property type="match status" value="1"/>
</dbReference>
<sequence length="1556" mass="177118">MSCSTKKYDVFLSFRGEDTRTNFTSHLYTALDQKSIRTYIDYQLNRGEDVWPPLAKAIENSHVSVVVFSENYASSKWCLEELVKILQCRKDFGQVVIPVFYETDPSHIRKQSGSYGKAFAKHERDLCAEGRYSDSNKHKVENWKAALTEAANISGWDSRNHKDDSQLIANVVNDVLQKRYLRHPIELKGLVGTEEICRNVELLMKRVRIIGIWGMGGIGKTTIAKVLFAKLFPQYDNVCFVVKEISVDRLLFELLKEEISTSNLVGLAFDMKRLNNKKVLIVLDDVDSLDQLEHLCRDFRDLSEDSRLIITTRNRQLLAGRVDWIYKVEKWKASESLQLFSLEAFKETHPQRGYEDLAAMAVKYAGGIPLALKVLGSYLRSKSIKFWESTLRKLNKYPNETIVNLLKVSYDGLDDLEKKIFLDIAFFFNGEEKDHVISILDACGFEASSGIDVLEDKALITISYNNTIEMHELLQKMGFDIVRRECSGDFARRSRLRDTEVRALLKDNKGTDAVEGITLDLSLIKDIHLSVDTFNKMNNMRFLRFYIPLGQSPGHVYLPRALKSFSNKLRYFEWNGYPLESLPSTFHAKLLVEIRMPHSRVEQLWRGKQELDNLEGIDLSDCKHLIMLPDLSKASRLKWVNLSGCESLCALHSSILSSDTLATLILDRCTNLGTVKGEKHLKSLKNISVSGCSSLKEFAVSSDLIENLDLSNTEIETLDTSIGNLPNLIWLNLEGLKLKQLQKELCFLTSLKELKLSYSGLVIDKQQLHVLFDGLRSLQILHLKDCANLSEFPDNIGALSKLQELRLDGSSVRSLPTSIKHLLALEILSLKNCRELLSLPELPSFIKEFYAPNCTSLETVSNFKSFAMKMVGKTKHISFKNSLKLNGNSLYSIMESLHLTMLSAAFHNVLVRRFHVAIHSYNYNCMDACLPGSRVPEQFTFRITNSSSITVHLPTCSNLLGFIYCVVLSPSNGLKQCGAKIQCECNLAGGLKATWQDKAVSELNSDHVYLLYDPFHCDNILRFYEPKVYFEFSVTADTGEVDGSIAIQECGVHLISDSELQCVLPELEMDLDKRKDLEKGLEIESGKARWLYPYASEDHSQNLVAPPPPPPPPPPPSTPPLPQPKTRKKVRSHKEKSSSKRSRMQNPGTELCVQCCCDRKVATEEMKSEIIEIDPRSTDHFSDVEERMESNCKKIKNGDRKGLEENNSESTKAVKSKGNEERPIDFDAGLDLLVNSDSASKEYAPEDMPLQNFYDQPNTIGGSKHYKENPMLLRRQLLVHPEINDLTVEKPNQERKKERMGLDKPKVEDEPDEDPLAELESILLGRQKSLLKPACSASDVAIREALHNLECILEKSLENILGDIELQHKLQISLQCIEQASDEEVSPSITKLVKSMTSSVEDLIKSFASTQKVVEDHTSRLEQKEKLVQKMLDARKQQELVKERMKQYKIQAESVEREVEDLDEQIRFLVEQRKIIQMKRTKLNKDLEECDGKRRKLTDEAKDWVAESKELMLAINNSEVSYASAISKQEKLNEKWEGFRESFSQKKLKPYPRIML</sequence>
<comment type="caution">
    <text evidence="11">The sequence shown here is derived from an EMBL/GenBank/DDBJ whole genome shotgun (WGS) entry which is preliminary data.</text>
</comment>
<dbReference type="PRINTS" id="PR00364">
    <property type="entry name" value="DISEASERSIST"/>
</dbReference>
<evidence type="ECO:0000256" key="1">
    <source>
        <dbReference type="ARBA" id="ARBA00011982"/>
    </source>
</evidence>
<dbReference type="Pfam" id="PF20160">
    <property type="entry name" value="C-JID"/>
    <property type="match status" value="1"/>
</dbReference>
<dbReference type="Gene3D" id="3.80.10.10">
    <property type="entry name" value="Ribonuclease Inhibitor"/>
    <property type="match status" value="2"/>
</dbReference>
<keyword evidence="8" id="KW-0175">Coiled coil</keyword>
<evidence type="ECO:0000256" key="5">
    <source>
        <dbReference type="ARBA" id="ARBA00022821"/>
    </source>
</evidence>
<dbReference type="OrthoDB" id="1055097at2759"/>
<dbReference type="GO" id="GO:0043531">
    <property type="term" value="F:ADP binding"/>
    <property type="evidence" value="ECO:0007669"/>
    <property type="project" value="InterPro"/>
</dbReference>
<feature type="compositionally biased region" description="Basic residues" evidence="9">
    <location>
        <begin position="1125"/>
        <end position="1143"/>
    </location>
</feature>
<keyword evidence="2" id="KW-0433">Leucine-rich repeat</keyword>
<feature type="region of interest" description="Disordered" evidence="9">
    <location>
        <begin position="1291"/>
        <end position="1314"/>
    </location>
</feature>
<dbReference type="PANTHER" id="PTHR11017:SF243">
    <property type="entry name" value="ADP-RIBOSYL CYCLASE_CYCLIC ADP-RIBOSE HYDROLASE"/>
    <property type="match status" value="1"/>
</dbReference>
<dbReference type="GO" id="GO:0061809">
    <property type="term" value="F:NAD+ nucleosidase activity, cyclic ADP-ribose generating"/>
    <property type="evidence" value="ECO:0007669"/>
    <property type="project" value="UniProtKB-EC"/>
</dbReference>
<accession>A0A445BNW0</accession>
<dbReference type="InterPro" id="IPR002182">
    <property type="entry name" value="NB-ARC"/>
</dbReference>